<name>A0A068RV44_9FUNG</name>
<accession>A0A068RV44</accession>
<dbReference type="AlphaFoldDB" id="A0A068RV44"/>
<keyword evidence="2" id="KW-1185">Reference proteome</keyword>
<dbReference type="EMBL" id="CBTN010000018">
    <property type="protein sequence ID" value="CDH53565.1"/>
    <property type="molecule type" value="Genomic_DNA"/>
</dbReference>
<evidence type="ECO:0000313" key="2">
    <source>
        <dbReference type="Proteomes" id="UP000027586"/>
    </source>
</evidence>
<sequence>MDHVINKQPGPILTSLVLPRSSMHLSKVATNIAVSYQQQARRSNEQQSLYLRVNTIYSILWWFALLANCFQEHSTAHVSYGCLSIAQGVRRQVSVPFFGDLLQQHIMDGMEIWFLYEGRELLRSTTRIEKAFHWLCHWHVKDVISSSLCDPSVMYSHHHPRHGQNPPSRNKLHHTSVLSSLQSAHPNIRFFPNRCISRIVATHCTSQTISCE</sequence>
<protein>
    <submittedName>
        <fullName evidence="1">Uncharacterized protein</fullName>
    </submittedName>
</protein>
<dbReference type="Proteomes" id="UP000027586">
    <property type="component" value="Unassembled WGS sequence"/>
</dbReference>
<organism evidence="1 2">
    <name type="scientific">Lichtheimia corymbifera JMRC:FSU:9682</name>
    <dbReference type="NCBI Taxonomy" id="1263082"/>
    <lineage>
        <taxon>Eukaryota</taxon>
        <taxon>Fungi</taxon>
        <taxon>Fungi incertae sedis</taxon>
        <taxon>Mucoromycota</taxon>
        <taxon>Mucoromycotina</taxon>
        <taxon>Mucoromycetes</taxon>
        <taxon>Mucorales</taxon>
        <taxon>Lichtheimiaceae</taxon>
        <taxon>Lichtheimia</taxon>
    </lineage>
</organism>
<proteinExistence type="predicted"/>
<comment type="caution">
    <text evidence="1">The sequence shown here is derived from an EMBL/GenBank/DDBJ whole genome shotgun (WGS) entry which is preliminary data.</text>
</comment>
<gene>
    <name evidence="1" type="ORF">LCOR_04903.1</name>
</gene>
<evidence type="ECO:0000313" key="1">
    <source>
        <dbReference type="EMBL" id="CDH53565.1"/>
    </source>
</evidence>
<dbReference type="VEuPathDB" id="FungiDB:LCOR_04903.1"/>
<reference evidence="1" key="1">
    <citation type="submission" date="2013-08" db="EMBL/GenBank/DDBJ databases">
        <title>Gene expansion shapes genome architecture in the human pathogen Lichtheimia corymbifera: an evolutionary genomics analysis in the ancient terrestrial Mucorales (Mucoromycotina).</title>
        <authorList>
            <person name="Schwartze V.U."/>
            <person name="Winter S."/>
            <person name="Shelest E."/>
            <person name="Marcet-Houben M."/>
            <person name="Horn F."/>
            <person name="Wehner S."/>
            <person name="Hoffmann K."/>
            <person name="Riege K."/>
            <person name="Sammeth M."/>
            <person name="Nowrousian M."/>
            <person name="Valiante V."/>
            <person name="Linde J."/>
            <person name="Jacobsen I.D."/>
            <person name="Marz M."/>
            <person name="Brakhage A.A."/>
            <person name="Gabaldon T."/>
            <person name="Bocker S."/>
            <person name="Voigt K."/>
        </authorList>
    </citation>
    <scope>NUCLEOTIDE SEQUENCE [LARGE SCALE GENOMIC DNA]</scope>
    <source>
        <strain evidence="1">FSU 9682</strain>
    </source>
</reference>